<proteinExistence type="inferred from homology"/>
<dbReference type="InterPro" id="IPR040921">
    <property type="entry name" value="Peptidase_S66C"/>
</dbReference>
<dbReference type="SUPFAM" id="SSF141986">
    <property type="entry name" value="LD-carboxypeptidase A C-terminal domain-like"/>
    <property type="match status" value="1"/>
</dbReference>
<dbReference type="Proteomes" id="UP000545876">
    <property type="component" value="Unassembled WGS sequence"/>
</dbReference>
<dbReference type="PIRSF" id="PIRSF028757">
    <property type="entry name" value="LD-carboxypeptidase"/>
    <property type="match status" value="1"/>
</dbReference>
<accession>A0A847D031</accession>
<dbReference type="InterPro" id="IPR027461">
    <property type="entry name" value="Carboxypeptidase_A_C_sf"/>
</dbReference>
<comment type="similarity">
    <text evidence="1">Belongs to the peptidase S66 family.</text>
</comment>
<feature type="domain" description="LD-carboxypeptidase N-terminal" evidence="3">
    <location>
        <begin position="15"/>
        <end position="130"/>
    </location>
</feature>
<name>A0A847D031_9BACT</name>
<dbReference type="SUPFAM" id="SSF52317">
    <property type="entry name" value="Class I glutamine amidotransferase-like"/>
    <property type="match status" value="1"/>
</dbReference>
<evidence type="ECO:0000313" key="6">
    <source>
        <dbReference type="Proteomes" id="UP000545876"/>
    </source>
</evidence>
<dbReference type="Gene3D" id="3.50.30.60">
    <property type="entry name" value="LD-carboxypeptidase A C-terminal domain-like"/>
    <property type="match status" value="1"/>
</dbReference>
<sequence length="345" mass="39635">MQFTKLPKLNKGDKVAIVSPSTVAPAIWPAVYELGLKRVKEVFELEPVEMNFTKKKGATKEERAQDLIDAFSNPEIKAVISTLGGDDQVTYIKNLPKDVFKNNPKPYFGFSDNTHFINHLWSCGVPAFYGGALFTEFAMQVQMDEFTIKYLKHALFEIGEFELESSKEFNDIGLNWFDDSLLNTRRIYQGNEGWYWDGEGDAQGVLWGGCIESIDEILRHNIQIPSLEDFENIVLFFESSEEIPEASYVRRVVRAFGERGILSRVRAIFVGRPKAWDFSKQNTDEQKVEYKKEQRETILNTIREYNKEIPVIQNMDFGHTAPQICLPSGNMVRVDGRLKKIFAEF</sequence>
<evidence type="ECO:0000313" key="5">
    <source>
        <dbReference type="EMBL" id="NLD25568.1"/>
    </source>
</evidence>
<keyword evidence="5" id="KW-0645">Protease</keyword>
<evidence type="ECO:0000256" key="2">
    <source>
        <dbReference type="ARBA" id="ARBA00022801"/>
    </source>
</evidence>
<dbReference type="CDD" id="cd07062">
    <property type="entry name" value="Peptidase_S66_mccF_like"/>
    <property type="match status" value="1"/>
</dbReference>
<comment type="caution">
    <text evidence="5">The sequence shown here is derived from an EMBL/GenBank/DDBJ whole genome shotgun (WGS) entry which is preliminary data.</text>
</comment>
<keyword evidence="2" id="KW-0378">Hydrolase</keyword>
<dbReference type="InterPro" id="IPR029062">
    <property type="entry name" value="Class_I_gatase-like"/>
</dbReference>
<dbReference type="PANTHER" id="PTHR30237">
    <property type="entry name" value="MURAMOYLTETRAPEPTIDE CARBOXYPEPTIDASE"/>
    <property type="match status" value="1"/>
</dbReference>
<dbReference type="PANTHER" id="PTHR30237:SF4">
    <property type="entry name" value="LD-CARBOXYPEPTIDASE C-TERMINAL DOMAIN-CONTAINING PROTEIN"/>
    <property type="match status" value="1"/>
</dbReference>
<dbReference type="EMBL" id="JAAZBX010000010">
    <property type="protein sequence ID" value="NLD25568.1"/>
    <property type="molecule type" value="Genomic_DNA"/>
</dbReference>
<dbReference type="GO" id="GO:0004180">
    <property type="term" value="F:carboxypeptidase activity"/>
    <property type="evidence" value="ECO:0007669"/>
    <property type="project" value="UniProtKB-KW"/>
</dbReference>
<reference evidence="5 6" key="1">
    <citation type="journal article" date="2020" name="Biotechnol. Biofuels">
        <title>New insights from the biogas microbiome by comprehensive genome-resolved metagenomics of nearly 1600 species originating from multiple anaerobic digesters.</title>
        <authorList>
            <person name="Campanaro S."/>
            <person name="Treu L."/>
            <person name="Rodriguez-R L.M."/>
            <person name="Kovalovszki A."/>
            <person name="Ziels R.M."/>
            <person name="Maus I."/>
            <person name="Zhu X."/>
            <person name="Kougias P.G."/>
            <person name="Basile A."/>
            <person name="Luo G."/>
            <person name="Schluter A."/>
            <person name="Konstantinidis K.T."/>
            <person name="Angelidaki I."/>
        </authorList>
    </citation>
    <scope>NUCLEOTIDE SEQUENCE [LARGE SCALE GENOMIC DNA]</scope>
    <source>
        <strain evidence="5">AS06rmzACSIP_65</strain>
    </source>
</reference>
<gene>
    <name evidence="5" type="ORF">GX656_02915</name>
</gene>
<feature type="domain" description="LD-carboxypeptidase C-terminal" evidence="4">
    <location>
        <begin position="203"/>
        <end position="334"/>
    </location>
</feature>
<dbReference type="InterPro" id="IPR027478">
    <property type="entry name" value="LdcA_N"/>
</dbReference>
<keyword evidence="5" id="KW-0121">Carboxypeptidase</keyword>
<dbReference type="InterPro" id="IPR003507">
    <property type="entry name" value="S66_fam"/>
</dbReference>
<protein>
    <submittedName>
        <fullName evidence="5">LD-carboxypeptidase</fullName>
    </submittedName>
</protein>
<dbReference type="Gene3D" id="3.40.50.10740">
    <property type="entry name" value="Class I glutamine amidotransferase-like"/>
    <property type="match status" value="1"/>
</dbReference>
<dbReference type="InterPro" id="IPR040449">
    <property type="entry name" value="Peptidase_S66_N"/>
</dbReference>
<dbReference type="Pfam" id="PF02016">
    <property type="entry name" value="Peptidase_S66"/>
    <property type="match status" value="1"/>
</dbReference>
<dbReference type="AlphaFoldDB" id="A0A847D031"/>
<evidence type="ECO:0000259" key="4">
    <source>
        <dbReference type="Pfam" id="PF17676"/>
    </source>
</evidence>
<dbReference type="Pfam" id="PF17676">
    <property type="entry name" value="Peptidase_S66C"/>
    <property type="match status" value="1"/>
</dbReference>
<evidence type="ECO:0000259" key="3">
    <source>
        <dbReference type="Pfam" id="PF02016"/>
    </source>
</evidence>
<evidence type="ECO:0000256" key="1">
    <source>
        <dbReference type="ARBA" id="ARBA00010233"/>
    </source>
</evidence>
<organism evidence="5 6">
    <name type="scientific">Candidatus Dojkabacteria bacterium</name>
    <dbReference type="NCBI Taxonomy" id="2099670"/>
    <lineage>
        <taxon>Bacteria</taxon>
        <taxon>Candidatus Dojkabacteria</taxon>
    </lineage>
</organism>